<protein>
    <recommendedName>
        <fullName evidence="4">Replication factor A C-terminal domain-containing protein</fullName>
    </recommendedName>
</protein>
<dbReference type="SUPFAM" id="SSF50249">
    <property type="entry name" value="Nucleic acid-binding proteins"/>
    <property type="match status" value="2"/>
</dbReference>
<feature type="compositionally biased region" description="Low complexity" evidence="1">
    <location>
        <begin position="355"/>
        <end position="367"/>
    </location>
</feature>
<dbReference type="Proteomes" id="UP000242715">
    <property type="component" value="Unassembled WGS sequence"/>
</dbReference>
<evidence type="ECO:0008006" key="4">
    <source>
        <dbReference type="Google" id="ProtNLM"/>
    </source>
</evidence>
<dbReference type="CDD" id="cd04481">
    <property type="entry name" value="RPA1_DBD_B_like"/>
    <property type="match status" value="1"/>
</dbReference>
<accession>A0A2Z6MYV0</accession>
<dbReference type="OrthoDB" id="1110184at2759"/>
<evidence type="ECO:0000313" key="2">
    <source>
        <dbReference type="EMBL" id="GAU36986.1"/>
    </source>
</evidence>
<evidence type="ECO:0000256" key="1">
    <source>
        <dbReference type="SAM" id="MobiDB-lite"/>
    </source>
</evidence>
<feature type="compositionally biased region" description="Basic residues" evidence="1">
    <location>
        <begin position="394"/>
        <end position="404"/>
    </location>
</feature>
<dbReference type="EMBL" id="DF973649">
    <property type="protein sequence ID" value="GAU36986.1"/>
    <property type="molecule type" value="Genomic_DNA"/>
</dbReference>
<gene>
    <name evidence="2" type="ORF">TSUD_150230</name>
</gene>
<dbReference type="PANTHER" id="PTHR47165">
    <property type="entry name" value="OS03G0429900 PROTEIN"/>
    <property type="match status" value="1"/>
</dbReference>
<evidence type="ECO:0000313" key="3">
    <source>
        <dbReference type="Proteomes" id="UP000242715"/>
    </source>
</evidence>
<dbReference type="Gene3D" id="2.40.50.140">
    <property type="entry name" value="Nucleic acid-binding proteins"/>
    <property type="match status" value="2"/>
</dbReference>
<reference evidence="3" key="1">
    <citation type="journal article" date="2017" name="Front. Plant Sci.">
        <title>Climate Clever Clovers: New Paradigm to Reduce the Environmental Footprint of Ruminants by Breeding Low Methanogenic Forages Utilizing Haplotype Variation.</title>
        <authorList>
            <person name="Kaur P."/>
            <person name="Appels R."/>
            <person name="Bayer P.E."/>
            <person name="Keeble-Gagnere G."/>
            <person name="Wang J."/>
            <person name="Hirakawa H."/>
            <person name="Shirasawa K."/>
            <person name="Vercoe P."/>
            <person name="Stefanova K."/>
            <person name="Durmic Z."/>
            <person name="Nichols P."/>
            <person name="Revell C."/>
            <person name="Isobe S.N."/>
            <person name="Edwards D."/>
            <person name="Erskine W."/>
        </authorList>
    </citation>
    <scope>NUCLEOTIDE SEQUENCE [LARGE SCALE GENOMIC DNA]</scope>
    <source>
        <strain evidence="3">cv. Daliak</strain>
    </source>
</reference>
<feature type="region of interest" description="Disordered" evidence="1">
    <location>
        <begin position="353"/>
        <end position="404"/>
    </location>
</feature>
<sequence length="404" mass="44741">METGCGSGGLLCKLTFSSATRVSDLEIPNIPKTAYNFKDIAEVLKGNFRTDLLVDVHGVVCEIGKVVIASGSKKGNVAFKIKDLSDNVLDCTLWDSLSASFLDIYNSRGDFDPLVLIMKHARVKEPQGLYPLQFTNAWNGTKLLFDENIPEIKTFKNSLPQSTPMSVLTQNYTQSSGSSFYNADHLFMKNARALRLAEMKSLRTDTICVTVVKTSHIRISNQGWFFRSCRDCNKKAEGLEPPFICNLGHKSNDPIVKYKLDVEVCDGDEIGKFIFWDNTLDELLGITAADLLKDMEKTSVREIEVDTPIVKPVGEDCDSQPAVQVSDPQPIQTFTAEDISKFDNLDDDILSTPNVSVSAETESAASTQKTPAKRTARQKSYDDKVESAVSSTKSVKHIKKEKNV</sequence>
<keyword evidence="3" id="KW-1185">Reference proteome</keyword>
<proteinExistence type="predicted"/>
<name>A0A2Z6MYV0_TRISU</name>
<organism evidence="2 3">
    <name type="scientific">Trifolium subterraneum</name>
    <name type="common">Subterranean clover</name>
    <dbReference type="NCBI Taxonomy" id="3900"/>
    <lineage>
        <taxon>Eukaryota</taxon>
        <taxon>Viridiplantae</taxon>
        <taxon>Streptophyta</taxon>
        <taxon>Embryophyta</taxon>
        <taxon>Tracheophyta</taxon>
        <taxon>Spermatophyta</taxon>
        <taxon>Magnoliopsida</taxon>
        <taxon>eudicotyledons</taxon>
        <taxon>Gunneridae</taxon>
        <taxon>Pentapetalae</taxon>
        <taxon>rosids</taxon>
        <taxon>fabids</taxon>
        <taxon>Fabales</taxon>
        <taxon>Fabaceae</taxon>
        <taxon>Papilionoideae</taxon>
        <taxon>50 kb inversion clade</taxon>
        <taxon>NPAAA clade</taxon>
        <taxon>Hologalegina</taxon>
        <taxon>IRL clade</taxon>
        <taxon>Trifolieae</taxon>
        <taxon>Trifolium</taxon>
    </lineage>
</organism>
<dbReference type="AlphaFoldDB" id="A0A2Z6MYV0"/>
<dbReference type="PANTHER" id="PTHR47165:SF4">
    <property type="entry name" value="OS03G0429900 PROTEIN"/>
    <property type="match status" value="1"/>
</dbReference>
<dbReference type="InterPro" id="IPR012340">
    <property type="entry name" value="NA-bd_OB-fold"/>
</dbReference>